<keyword evidence="2" id="KW-1185">Reference proteome</keyword>
<dbReference type="AlphaFoldDB" id="A0AAD7H5Q2"/>
<dbReference type="Proteomes" id="UP001215598">
    <property type="component" value="Unassembled WGS sequence"/>
</dbReference>
<gene>
    <name evidence="1" type="ORF">B0H16DRAFT_561094</name>
</gene>
<comment type="caution">
    <text evidence="1">The sequence shown here is derived from an EMBL/GenBank/DDBJ whole genome shotgun (WGS) entry which is preliminary data.</text>
</comment>
<reference evidence="1" key="1">
    <citation type="submission" date="2023-03" db="EMBL/GenBank/DDBJ databases">
        <title>Massive genome expansion in bonnet fungi (Mycena s.s.) driven by repeated elements and novel gene families across ecological guilds.</title>
        <authorList>
            <consortium name="Lawrence Berkeley National Laboratory"/>
            <person name="Harder C.B."/>
            <person name="Miyauchi S."/>
            <person name="Viragh M."/>
            <person name="Kuo A."/>
            <person name="Thoen E."/>
            <person name="Andreopoulos B."/>
            <person name="Lu D."/>
            <person name="Skrede I."/>
            <person name="Drula E."/>
            <person name="Henrissat B."/>
            <person name="Morin E."/>
            <person name="Kohler A."/>
            <person name="Barry K."/>
            <person name="LaButti K."/>
            <person name="Morin E."/>
            <person name="Salamov A."/>
            <person name="Lipzen A."/>
            <person name="Mereny Z."/>
            <person name="Hegedus B."/>
            <person name="Baldrian P."/>
            <person name="Stursova M."/>
            <person name="Weitz H."/>
            <person name="Taylor A."/>
            <person name="Grigoriev I.V."/>
            <person name="Nagy L.G."/>
            <person name="Martin F."/>
            <person name="Kauserud H."/>
        </authorList>
    </citation>
    <scope>NUCLEOTIDE SEQUENCE</scope>
    <source>
        <strain evidence="1">CBHHK182m</strain>
    </source>
</reference>
<organism evidence="1 2">
    <name type="scientific">Mycena metata</name>
    <dbReference type="NCBI Taxonomy" id="1033252"/>
    <lineage>
        <taxon>Eukaryota</taxon>
        <taxon>Fungi</taxon>
        <taxon>Dikarya</taxon>
        <taxon>Basidiomycota</taxon>
        <taxon>Agaricomycotina</taxon>
        <taxon>Agaricomycetes</taxon>
        <taxon>Agaricomycetidae</taxon>
        <taxon>Agaricales</taxon>
        <taxon>Marasmiineae</taxon>
        <taxon>Mycenaceae</taxon>
        <taxon>Mycena</taxon>
    </lineage>
</organism>
<protein>
    <submittedName>
        <fullName evidence="1">Uncharacterized protein</fullName>
    </submittedName>
</protein>
<accession>A0AAD7H5Q2</accession>
<evidence type="ECO:0000313" key="1">
    <source>
        <dbReference type="EMBL" id="KAJ7712689.1"/>
    </source>
</evidence>
<evidence type="ECO:0000313" key="2">
    <source>
        <dbReference type="Proteomes" id="UP001215598"/>
    </source>
</evidence>
<sequence>MSSTPSRSPRPLPAYPQTKFPIFRCDDPVSPRRFANAAEVIILRQILAQTRLLLDVPRVREAFALALKTDIDPIEACDRALLTPLDLEVAERVLQVMPQLELTEGLLQEAIVVRSADYNPNQPTSSSRIRIQLRAERLAYIMYLVDLEKNDVNAANLRRQIAFISWTLLHECIHLSREFAFLTAQEKTSPPHLRSGNKFMADIWMPPPSSSPSSELSSAPCKDDRAKGESGYWLEARLTGGCSLEAVDTHIDGTNLMGITTVLAAKKLPQSQYDTWKISDAFTGIKILDDVATATTVAHMEIVIDAIHHRISTVPPTRLTTATTGSAKAGWQGPIIDDKDVYDAHEGETNPMVKAYLVARGAYTSPSLTNASAPPPPQHQI</sequence>
<dbReference type="EMBL" id="JARKIB010000360">
    <property type="protein sequence ID" value="KAJ7712689.1"/>
    <property type="molecule type" value="Genomic_DNA"/>
</dbReference>
<name>A0AAD7H5Q2_9AGAR</name>
<proteinExistence type="predicted"/>